<comment type="caution">
    <text evidence="2">The sequence shown here is derived from an EMBL/GenBank/DDBJ whole genome shotgun (WGS) entry which is preliminary data.</text>
</comment>
<feature type="transmembrane region" description="Helical" evidence="1">
    <location>
        <begin position="443"/>
        <end position="460"/>
    </location>
</feature>
<feature type="transmembrane region" description="Helical" evidence="1">
    <location>
        <begin position="348"/>
        <end position="370"/>
    </location>
</feature>
<keyword evidence="1" id="KW-0472">Membrane</keyword>
<feature type="transmembrane region" description="Helical" evidence="1">
    <location>
        <begin position="472"/>
        <end position="493"/>
    </location>
</feature>
<name>A0ABP8MK79_9BACT</name>
<dbReference type="EMBL" id="BAABGA010000022">
    <property type="protein sequence ID" value="GAA4450823.1"/>
    <property type="molecule type" value="Genomic_DNA"/>
</dbReference>
<feature type="transmembrane region" description="Helical" evidence="1">
    <location>
        <begin position="382"/>
        <end position="406"/>
    </location>
</feature>
<feature type="transmembrane region" description="Helical" evidence="1">
    <location>
        <begin position="556"/>
        <end position="574"/>
    </location>
</feature>
<evidence type="ECO:0000313" key="2">
    <source>
        <dbReference type="EMBL" id="GAA4450823.1"/>
    </source>
</evidence>
<feature type="transmembrane region" description="Helical" evidence="1">
    <location>
        <begin position="855"/>
        <end position="876"/>
    </location>
</feature>
<evidence type="ECO:0000256" key="1">
    <source>
        <dbReference type="SAM" id="Phobius"/>
    </source>
</evidence>
<dbReference type="RefSeq" id="WP_345321214.1">
    <property type="nucleotide sequence ID" value="NZ_BAABGA010000022.1"/>
</dbReference>
<evidence type="ECO:0008006" key="4">
    <source>
        <dbReference type="Google" id="ProtNLM"/>
    </source>
</evidence>
<feature type="transmembrane region" description="Helical" evidence="1">
    <location>
        <begin position="123"/>
        <end position="142"/>
    </location>
</feature>
<accession>A0ABP8MK79</accession>
<dbReference type="Proteomes" id="UP001500840">
    <property type="component" value="Unassembled WGS sequence"/>
</dbReference>
<keyword evidence="1" id="KW-0812">Transmembrane</keyword>
<feature type="transmembrane region" description="Helical" evidence="1">
    <location>
        <begin position="193"/>
        <end position="215"/>
    </location>
</feature>
<gene>
    <name evidence="2" type="ORF">GCM10023156_17540</name>
</gene>
<feature type="transmembrane region" description="Helical" evidence="1">
    <location>
        <begin position="254"/>
        <end position="276"/>
    </location>
</feature>
<keyword evidence="3" id="KW-1185">Reference proteome</keyword>
<proteinExistence type="predicted"/>
<protein>
    <recommendedName>
        <fullName evidence="4">Bacterial membrane protein YfhO</fullName>
    </recommendedName>
</protein>
<keyword evidence="1" id="KW-1133">Transmembrane helix</keyword>
<sequence length="891" mass="98847">MKLVSASGLDRLVAPSIILLLFATVLVGVDRLAFRDVGHFYTPLYDYIGHRTRGEWLPLWNPLDQTGIPLVGETTTAVFYPVRWILFLLPIKTDAAVGWYVVIHLILSAITTRYAARRSGASEITATIAGLSYSLSGCVLVLYTNPPFLVGAAWLPLLMSALIQRRQIPQTQRVLMAGAVMAMMILAGDPQTVANVVIVAVMVACGRWGMSLIALRSNARTGRRTVKNEGVVIADQSTPENNVVIAEQSTTLRAVLASCLLASLLALPQLVASVSWSVQSDRVLRDDDTNWLAPPSPQSRRGQAYQFSVAPWHLAECITPNAFGSLLPQYRRLSSLIPGDGRIWTPSVYMGLLVAIALLSTLFATGDDIVSRRNALTRNRDITLWLAITIASTLVCFGHFGVVWLIQNATGTLSQTDSGAGGLYWLLYHFVPGYDSLRYPAKWLPIAAFAASMVTAKWLEHLPRYTSSTRRAVGMLAGILVIAFVIVMTLQAIPSRWIGIPDPLPFDPFWGPLDIAGGLREVSWSIVHSIIVLGCFGWGLFRFFGNRFSRVHTARYLLVIVAVDITMFAAGNIARVSANRDAIRSIPMPVADAETLTLRTRTGKGWPRDWRESRDEDRLTEVEWSSEIAWFGRWHLADRGHVLNNMTSIRSQAMAMFWKSTAEVTRSMSANERAEFWAAVSQWLGIDQTLNATEEPRPVSDWKLVETQISQAAAHPKLQVHFAWSKRDVREASRDDFESLLREVLCGKHVPGVYVADVRTGESSAVNPIDELADPPSSHWVIKNGTADSLEIELEVPAACLLERTTYQDGHWHAKLVSLDSGKSQSVTVHRVDYLKQGVLVPAGRWTVVFEYRPWWMSPAIIAAVVAWITTLTYWGRKSGLLLRHRAIPSR</sequence>
<evidence type="ECO:0000313" key="3">
    <source>
        <dbReference type="Proteomes" id="UP001500840"/>
    </source>
</evidence>
<organism evidence="2 3">
    <name type="scientific">Novipirellula rosea</name>
    <dbReference type="NCBI Taxonomy" id="1031540"/>
    <lineage>
        <taxon>Bacteria</taxon>
        <taxon>Pseudomonadati</taxon>
        <taxon>Planctomycetota</taxon>
        <taxon>Planctomycetia</taxon>
        <taxon>Pirellulales</taxon>
        <taxon>Pirellulaceae</taxon>
        <taxon>Novipirellula</taxon>
    </lineage>
</organism>
<feature type="transmembrane region" description="Helical" evidence="1">
    <location>
        <begin position="12"/>
        <end position="34"/>
    </location>
</feature>
<feature type="transmembrane region" description="Helical" evidence="1">
    <location>
        <begin position="522"/>
        <end position="544"/>
    </location>
</feature>
<reference evidence="3" key="1">
    <citation type="journal article" date="2019" name="Int. J. Syst. Evol. Microbiol.">
        <title>The Global Catalogue of Microorganisms (GCM) 10K type strain sequencing project: providing services to taxonomists for standard genome sequencing and annotation.</title>
        <authorList>
            <consortium name="The Broad Institute Genomics Platform"/>
            <consortium name="The Broad Institute Genome Sequencing Center for Infectious Disease"/>
            <person name="Wu L."/>
            <person name="Ma J."/>
        </authorList>
    </citation>
    <scope>NUCLEOTIDE SEQUENCE [LARGE SCALE GENOMIC DNA]</scope>
    <source>
        <strain evidence="3">JCM 17759</strain>
    </source>
</reference>